<proteinExistence type="predicted"/>
<reference evidence="2" key="1">
    <citation type="journal article" date="2022" name="Mol. Ecol. Resour.">
        <title>The genomes of chicory, endive, great burdock and yacon provide insights into Asteraceae palaeo-polyploidization history and plant inulin production.</title>
        <authorList>
            <person name="Fan W."/>
            <person name="Wang S."/>
            <person name="Wang H."/>
            <person name="Wang A."/>
            <person name="Jiang F."/>
            <person name="Liu H."/>
            <person name="Zhao H."/>
            <person name="Xu D."/>
            <person name="Zhang Y."/>
        </authorList>
    </citation>
    <scope>NUCLEOTIDE SEQUENCE [LARGE SCALE GENOMIC DNA]</scope>
    <source>
        <strain evidence="2">cv. Punajuju</strain>
    </source>
</reference>
<keyword evidence="2" id="KW-1185">Reference proteome</keyword>
<sequence>MGLVRIQSRVLQPHLLLSPFLTDQHSIHRLQQHHRLNFNKRKFVRLNFATVRAISTSSSSAMVKAIRVHELGGPEVLKWEDVEIGEPKDGEIRVRNKAIGVNFIDIYFRQGVYKAALMPFTPGMEAVGVVTAVGPGLTGLQVGDVVAYAGNPMGAYAEEQILPAEKVVPVPSSVDPTVAASVMLKGMTAQFLLRRCFKKATQAKEDGCHHVIVTKQEAFVERVTEIISGQGVEVVYDSVGKDTFQGSLACLKTRGHLVSFGQSSGAPDPIPLSALAVKSLYLTRPSLMQYTAKRDELLEAAGEVFGNIANGVLRVRVNHKYPLSQAGQAHSDLESRKTTGSIVLIPDGVEL</sequence>
<evidence type="ECO:0000313" key="1">
    <source>
        <dbReference type="EMBL" id="KAI3778089.1"/>
    </source>
</evidence>
<protein>
    <submittedName>
        <fullName evidence="1">Uncharacterized protein</fullName>
    </submittedName>
</protein>
<dbReference type="Proteomes" id="UP001055811">
    <property type="component" value="Linkage Group LG02"/>
</dbReference>
<organism evidence="1 2">
    <name type="scientific">Cichorium intybus</name>
    <name type="common">Chicory</name>
    <dbReference type="NCBI Taxonomy" id="13427"/>
    <lineage>
        <taxon>Eukaryota</taxon>
        <taxon>Viridiplantae</taxon>
        <taxon>Streptophyta</taxon>
        <taxon>Embryophyta</taxon>
        <taxon>Tracheophyta</taxon>
        <taxon>Spermatophyta</taxon>
        <taxon>Magnoliopsida</taxon>
        <taxon>eudicotyledons</taxon>
        <taxon>Gunneridae</taxon>
        <taxon>Pentapetalae</taxon>
        <taxon>asterids</taxon>
        <taxon>campanulids</taxon>
        <taxon>Asterales</taxon>
        <taxon>Asteraceae</taxon>
        <taxon>Cichorioideae</taxon>
        <taxon>Cichorieae</taxon>
        <taxon>Cichoriinae</taxon>
        <taxon>Cichorium</taxon>
    </lineage>
</organism>
<accession>A0ACB9G3C9</accession>
<gene>
    <name evidence="1" type="ORF">L2E82_07110</name>
</gene>
<evidence type="ECO:0000313" key="2">
    <source>
        <dbReference type="Proteomes" id="UP001055811"/>
    </source>
</evidence>
<reference evidence="1 2" key="2">
    <citation type="journal article" date="2022" name="Mol. Ecol. Resour.">
        <title>The genomes of chicory, endive, great burdock and yacon provide insights into Asteraceae paleo-polyploidization history and plant inulin production.</title>
        <authorList>
            <person name="Fan W."/>
            <person name="Wang S."/>
            <person name="Wang H."/>
            <person name="Wang A."/>
            <person name="Jiang F."/>
            <person name="Liu H."/>
            <person name="Zhao H."/>
            <person name="Xu D."/>
            <person name="Zhang Y."/>
        </authorList>
    </citation>
    <scope>NUCLEOTIDE SEQUENCE [LARGE SCALE GENOMIC DNA]</scope>
    <source>
        <strain evidence="2">cv. Punajuju</strain>
        <tissue evidence="1">Leaves</tissue>
    </source>
</reference>
<dbReference type="EMBL" id="CM042010">
    <property type="protein sequence ID" value="KAI3778089.1"/>
    <property type="molecule type" value="Genomic_DNA"/>
</dbReference>
<name>A0ACB9G3C9_CICIN</name>
<comment type="caution">
    <text evidence="1">The sequence shown here is derived from an EMBL/GenBank/DDBJ whole genome shotgun (WGS) entry which is preliminary data.</text>
</comment>